<proteinExistence type="predicted"/>
<dbReference type="PANTHER" id="PTHR46162:SF2">
    <property type="entry name" value="ANKYRIN REPEAT-CONTAINING PROTEIN-RELATED"/>
    <property type="match status" value="1"/>
</dbReference>
<protein>
    <submittedName>
        <fullName evidence="2">Ubiquitin carboxyl-terminal hydrolase</fullName>
    </submittedName>
</protein>
<keyword evidence="3" id="KW-1185">Reference proteome</keyword>
<dbReference type="Gramene" id="PSR97850">
    <property type="protein sequence ID" value="PSR97850"/>
    <property type="gene ID" value="CEY00_Acc24499"/>
</dbReference>
<dbReference type="Pfam" id="PF22486">
    <property type="entry name" value="MATH_2"/>
    <property type="match status" value="2"/>
</dbReference>
<gene>
    <name evidence="2" type="ORF">CEY00_Acc24499</name>
</gene>
<dbReference type="InterPro" id="IPR002083">
    <property type="entry name" value="MATH/TRAF_dom"/>
</dbReference>
<feature type="domain" description="MATH" evidence="1">
    <location>
        <begin position="164"/>
        <end position="294"/>
    </location>
</feature>
<feature type="domain" description="MATH" evidence="1">
    <location>
        <begin position="315"/>
        <end position="442"/>
    </location>
</feature>
<dbReference type="FunCoup" id="A0A2R6PVT1">
    <property type="interactions" value="202"/>
</dbReference>
<evidence type="ECO:0000313" key="3">
    <source>
        <dbReference type="Proteomes" id="UP000241394"/>
    </source>
</evidence>
<dbReference type="EMBL" id="NKQK01000022">
    <property type="protein sequence ID" value="PSR97850.1"/>
    <property type="molecule type" value="Genomic_DNA"/>
</dbReference>
<dbReference type="GO" id="GO:0016787">
    <property type="term" value="F:hydrolase activity"/>
    <property type="evidence" value="ECO:0007669"/>
    <property type="project" value="UniProtKB-KW"/>
</dbReference>
<dbReference type="STRING" id="1590841.A0A2R6PVT1"/>
<dbReference type="InterPro" id="IPR008974">
    <property type="entry name" value="TRAF-like"/>
</dbReference>
<dbReference type="InParanoid" id="A0A2R6PVT1"/>
<comment type="caution">
    <text evidence="2">The sequence shown here is derived from an EMBL/GenBank/DDBJ whole genome shotgun (WGS) entry which is preliminary data.</text>
</comment>
<sequence>MAPPTVYDQRGRAPPSLSFSLSLSIDMPEAGASIVHDQPKATKSIVHDQPSMAPPTVHDQCEALKPIIHDQFETGAPIAHDQPEAAKSIIHDQPGMAPPTVHDQCEAAEALKPIFHDQPRMAPLTVHDQHEARKPIVHDQLGMEEAPKPIVHDQPVVSTTVATPAHYMVKIQLLSLLKTNKLERYESGEFGVGGYKWKLAIYPNGNKVECHLSIYLVMVEESSLQPGWEVHAGFRLFLLAQKEDKYFVCQDPMEKRFHREKHEWGFDEFISLKEFKESPKGYLVDDTCVFGAEVFVKERITWKGECLSMIKDAINYKTNWEINKFSKLGAKFCESKEFNAGDQKWKIKMYPKGKDTGMGTHISLFLSLSEPETLAPTTKIFAEFTICIRDLKHRSDYSSTTSYWFSSSKPEWGWRRFVSLHYFSLPENGLLVKDKCWVQAEVTIHGVATPM</sequence>
<reference evidence="3" key="2">
    <citation type="journal article" date="2018" name="BMC Genomics">
        <title>A manually annotated Actinidia chinensis var. chinensis (kiwifruit) genome highlights the challenges associated with draft genomes and gene prediction in plants.</title>
        <authorList>
            <person name="Pilkington S.M."/>
            <person name="Crowhurst R."/>
            <person name="Hilario E."/>
            <person name="Nardozza S."/>
            <person name="Fraser L."/>
            <person name="Peng Y."/>
            <person name="Gunaseelan K."/>
            <person name="Simpson R."/>
            <person name="Tahir J."/>
            <person name="Deroles S.C."/>
            <person name="Templeton K."/>
            <person name="Luo Z."/>
            <person name="Davy M."/>
            <person name="Cheng C."/>
            <person name="McNeilage M."/>
            <person name="Scaglione D."/>
            <person name="Liu Y."/>
            <person name="Zhang Q."/>
            <person name="Datson P."/>
            <person name="De Silva N."/>
            <person name="Gardiner S.E."/>
            <person name="Bassett H."/>
            <person name="Chagne D."/>
            <person name="McCallum J."/>
            <person name="Dzierzon H."/>
            <person name="Deng C."/>
            <person name="Wang Y.Y."/>
            <person name="Barron L."/>
            <person name="Manako K."/>
            <person name="Bowen J."/>
            <person name="Foster T.M."/>
            <person name="Erridge Z.A."/>
            <person name="Tiffin H."/>
            <person name="Waite C.N."/>
            <person name="Davies K.M."/>
            <person name="Grierson E.P."/>
            <person name="Laing W.A."/>
            <person name="Kirk R."/>
            <person name="Chen X."/>
            <person name="Wood M."/>
            <person name="Montefiori M."/>
            <person name="Brummell D.A."/>
            <person name="Schwinn K.E."/>
            <person name="Catanach A."/>
            <person name="Fullerton C."/>
            <person name="Li D."/>
            <person name="Meiyalaghan S."/>
            <person name="Nieuwenhuizen N."/>
            <person name="Read N."/>
            <person name="Prakash R."/>
            <person name="Hunter D."/>
            <person name="Zhang H."/>
            <person name="McKenzie M."/>
            <person name="Knabel M."/>
            <person name="Harris A."/>
            <person name="Allan A.C."/>
            <person name="Gleave A."/>
            <person name="Chen A."/>
            <person name="Janssen B.J."/>
            <person name="Plunkett B."/>
            <person name="Ampomah-Dwamena C."/>
            <person name="Voogd C."/>
            <person name="Leif D."/>
            <person name="Lafferty D."/>
            <person name="Souleyre E.J.F."/>
            <person name="Varkonyi-Gasic E."/>
            <person name="Gambi F."/>
            <person name="Hanley J."/>
            <person name="Yao J.L."/>
            <person name="Cheung J."/>
            <person name="David K.M."/>
            <person name="Warren B."/>
            <person name="Marsh K."/>
            <person name="Snowden K.C."/>
            <person name="Lin-Wang K."/>
            <person name="Brian L."/>
            <person name="Martinez-Sanchez M."/>
            <person name="Wang M."/>
            <person name="Ileperuma N."/>
            <person name="Macnee N."/>
            <person name="Campin R."/>
            <person name="McAtee P."/>
            <person name="Drummond R.S.M."/>
            <person name="Espley R.V."/>
            <person name="Ireland H.S."/>
            <person name="Wu R."/>
            <person name="Atkinson R.G."/>
            <person name="Karunairetnam S."/>
            <person name="Bulley S."/>
            <person name="Chunkath S."/>
            <person name="Hanley Z."/>
            <person name="Storey R."/>
            <person name="Thrimawithana A.H."/>
            <person name="Thomson S."/>
            <person name="David C."/>
            <person name="Testolin R."/>
            <person name="Huang H."/>
            <person name="Hellens R.P."/>
            <person name="Schaffer R.J."/>
        </authorList>
    </citation>
    <scope>NUCLEOTIDE SEQUENCE [LARGE SCALE GENOMIC DNA]</scope>
    <source>
        <strain evidence="3">cv. Red5</strain>
    </source>
</reference>
<reference evidence="2 3" key="1">
    <citation type="submission" date="2017-07" db="EMBL/GenBank/DDBJ databases">
        <title>An improved, manually edited Actinidia chinensis var. chinensis (kiwifruit) genome highlights the challenges associated with draft genomes and gene prediction in plants.</title>
        <authorList>
            <person name="Pilkington S."/>
            <person name="Crowhurst R."/>
            <person name="Hilario E."/>
            <person name="Nardozza S."/>
            <person name="Fraser L."/>
            <person name="Peng Y."/>
            <person name="Gunaseelan K."/>
            <person name="Simpson R."/>
            <person name="Tahir J."/>
            <person name="Deroles S."/>
            <person name="Templeton K."/>
            <person name="Luo Z."/>
            <person name="Davy M."/>
            <person name="Cheng C."/>
            <person name="Mcneilage M."/>
            <person name="Scaglione D."/>
            <person name="Liu Y."/>
            <person name="Zhang Q."/>
            <person name="Datson P."/>
            <person name="De Silva N."/>
            <person name="Gardiner S."/>
            <person name="Bassett H."/>
            <person name="Chagne D."/>
            <person name="Mccallum J."/>
            <person name="Dzierzon H."/>
            <person name="Deng C."/>
            <person name="Wang Y.-Y."/>
            <person name="Barron N."/>
            <person name="Manako K."/>
            <person name="Bowen J."/>
            <person name="Foster T."/>
            <person name="Erridge Z."/>
            <person name="Tiffin H."/>
            <person name="Waite C."/>
            <person name="Davies K."/>
            <person name="Grierson E."/>
            <person name="Laing W."/>
            <person name="Kirk R."/>
            <person name="Chen X."/>
            <person name="Wood M."/>
            <person name="Montefiori M."/>
            <person name="Brummell D."/>
            <person name="Schwinn K."/>
            <person name="Catanach A."/>
            <person name="Fullerton C."/>
            <person name="Li D."/>
            <person name="Meiyalaghan S."/>
            <person name="Nieuwenhuizen N."/>
            <person name="Read N."/>
            <person name="Prakash R."/>
            <person name="Hunter D."/>
            <person name="Zhang H."/>
            <person name="Mckenzie M."/>
            <person name="Knabel M."/>
            <person name="Harris A."/>
            <person name="Allan A."/>
            <person name="Chen A."/>
            <person name="Janssen B."/>
            <person name="Plunkett B."/>
            <person name="Dwamena C."/>
            <person name="Voogd C."/>
            <person name="Leif D."/>
            <person name="Lafferty D."/>
            <person name="Souleyre E."/>
            <person name="Varkonyi-Gasic E."/>
            <person name="Gambi F."/>
            <person name="Hanley J."/>
            <person name="Yao J.-L."/>
            <person name="Cheung J."/>
            <person name="David K."/>
            <person name="Warren B."/>
            <person name="Marsh K."/>
            <person name="Snowden K."/>
            <person name="Lin-Wang K."/>
            <person name="Brian L."/>
            <person name="Martinez-Sanchez M."/>
            <person name="Wang M."/>
            <person name="Ileperuma N."/>
            <person name="Macnee N."/>
            <person name="Campin R."/>
            <person name="Mcatee P."/>
            <person name="Drummond R."/>
            <person name="Espley R."/>
            <person name="Ireland H."/>
            <person name="Wu R."/>
            <person name="Atkinson R."/>
            <person name="Karunairetnam S."/>
            <person name="Bulley S."/>
            <person name="Chunkath S."/>
            <person name="Hanley Z."/>
            <person name="Storey R."/>
            <person name="Thrimawithana A."/>
            <person name="Thomson S."/>
            <person name="David C."/>
            <person name="Testolin R."/>
        </authorList>
    </citation>
    <scope>NUCLEOTIDE SEQUENCE [LARGE SCALE GENOMIC DNA]</scope>
    <source>
        <strain evidence="3">cv. Red5</strain>
        <tissue evidence="2">Young leaf</tissue>
    </source>
</reference>
<evidence type="ECO:0000259" key="1">
    <source>
        <dbReference type="PROSITE" id="PS50144"/>
    </source>
</evidence>
<dbReference type="OMA" id="CKVHYLG"/>
<dbReference type="Proteomes" id="UP000241394">
    <property type="component" value="Chromosome LG22"/>
</dbReference>
<dbReference type="SUPFAM" id="SSF49599">
    <property type="entry name" value="TRAF domain-like"/>
    <property type="match status" value="2"/>
</dbReference>
<dbReference type="PROSITE" id="PS50144">
    <property type="entry name" value="MATH"/>
    <property type="match status" value="2"/>
</dbReference>
<dbReference type="SMART" id="SM00061">
    <property type="entry name" value="MATH"/>
    <property type="match status" value="2"/>
</dbReference>
<keyword evidence="2" id="KW-0378">Hydrolase</keyword>
<dbReference type="Gene3D" id="2.60.210.10">
    <property type="entry name" value="Apoptosis, Tumor Necrosis Factor Receptor Associated Protein 2, Chain A"/>
    <property type="match status" value="2"/>
</dbReference>
<accession>A0A2R6PVT1</accession>
<evidence type="ECO:0000313" key="2">
    <source>
        <dbReference type="EMBL" id="PSR97850.1"/>
    </source>
</evidence>
<name>A0A2R6PVT1_ACTCC</name>
<dbReference type="AlphaFoldDB" id="A0A2R6PVT1"/>
<dbReference type="PANTHER" id="PTHR46162">
    <property type="entry name" value="TRAF-LIKE FAMILY PROTEIN"/>
    <property type="match status" value="1"/>
</dbReference>
<organism evidence="2 3">
    <name type="scientific">Actinidia chinensis var. chinensis</name>
    <name type="common">Chinese soft-hair kiwi</name>
    <dbReference type="NCBI Taxonomy" id="1590841"/>
    <lineage>
        <taxon>Eukaryota</taxon>
        <taxon>Viridiplantae</taxon>
        <taxon>Streptophyta</taxon>
        <taxon>Embryophyta</taxon>
        <taxon>Tracheophyta</taxon>
        <taxon>Spermatophyta</taxon>
        <taxon>Magnoliopsida</taxon>
        <taxon>eudicotyledons</taxon>
        <taxon>Gunneridae</taxon>
        <taxon>Pentapetalae</taxon>
        <taxon>asterids</taxon>
        <taxon>Ericales</taxon>
        <taxon>Actinidiaceae</taxon>
        <taxon>Actinidia</taxon>
    </lineage>
</organism>
<dbReference type="CDD" id="cd00121">
    <property type="entry name" value="MATH"/>
    <property type="match status" value="2"/>
</dbReference>
<dbReference type="OrthoDB" id="1883087at2759"/>